<dbReference type="KEGG" id="adin:H7849_03800"/>
<keyword evidence="7" id="KW-1185">Reference proteome</keyword>
<protein>
    <submittedName>
        <fullName evidence="6">PQQ-dependent sugar dehydrogenase</fullName>
    </submittedName>
</protein>
<dbReference type="EMBL" id="CP060394">
    <property type="protein sequence ID" value="QNI33110.1"/>
    <property type="molecule type" value="Genomic_DNA"/>
</dbReference>
<dbReference type="InterPro" id="IPR011042">
    <property type="entry name" value="6-blade_b-propeller_TolB-like"/>
</dbReference>
<dbReference type="GO" id="GO:0046872">
    <property type="term" value="F:metal ion binding"/>
    <property type="evidence" value="ECO:0007669"/>
    <property type="project" value="UniProtKB-KW"/>
</dbReference>
<dbReference type="Gene3D" id="1.10.760.10">
    <property type="entry name" value="Cytochrome c-like domain"/>
    <property type="match status" value="1"/>
</dbReference>
<dbReference type="Pfam" id="PF22807">
    <property type="entry name" value="TrAA12"/>
    <property type="match status" value="1"/>
</dbReference>
<dbReference type="PANTHER" id="PTHR19328:SF53">
    <property type="entry name" value="MEMBRANE PROTEIN"/>
    <property type="match status" value="1"/>
</dbReference>
<evidence type="ECO:0000256" key="4">
    <source>
        <dbReference type="PROSITE-ProRule" id="PRU00433"/>
    </source>
</evidence>
<dbReference type="PROSITE" id="PS51007">
    <property type="entry name" value="CYTC"/>
    <property type="match status" value="1"/>
</dbReference>
<gene>
    <name evidence="6" type="ORF">H7849_03800</name>
</gene>
<evidence type="ECO:0000259" key="5">
    <source>
        <dbReference type="PROSITE" id="PS51007"/>
    </source>
</evidence>
<dbReference type="Pfam" id="PF13442">
    <property type="entry name" value="Cytochrome_CBB3"/>
    <property type="match status" value="1"/>
</dbReference>
<keyword evidence="1 4" id="KW-0349">Heme</keyword>
<keyword evidence="3 4" id="KW-0408">Iron</keyword>
<keyword evidence="2 4" id="KW-0479">Metal-binding</keyword>
<evidence type="ECO:0000313" key="7">
    <source>
        <dbReference type="Proteomes" id="UP000515312"/>
    </source>
</evidence>
<sequence>MRLRGLHRVLVFLIAALAPFSIDHPVAASSGSGAGSTACPKDDSGLKLPPGFCATIFADGIGHARHMVVAPNGVVYVNTWSGDYYPPNQPAPEGGFLVALQDKSGSAKADVIQRFGETAKTGAAGGTGIALYNGSIYAEVNDRIVRYALPPGALVPTGQAVTVVSGLPLGGDHPMHPFVITSDGTLYVDVGTATNACQLKNRQLHSPGAQPCTELETRGGIWKYDAKKTDQKFSPADRYATGIRNGEGFGVDPSSHRLYVTQHGRDQLHANWPELYKPEEEATLPSETVLLLKQGGDYGWPECYYDPGQAKLVLAPEYGGDGGHAVGVCASKTGPVAVTPAHWAPNGMVFYNQKQFPSRYDNGVFIAFHGSWDRAPYAQGGYNIVFQSLAGPLPPASCEVFADGFAGSAVSPEGAIHRPSGVAVGPDGSLYVSDDMKGTIYKITYVGGPATATGPQFTPCPSLTAGAGEIARAEAKPPEGTHPDAGAAALPVPPGATQEMVALGDQIYHGEVAGGTCTACHGENATGSPLGPDLTKNKFLWSDGSWAGITKTITDGVSLPKEYRSPMPAMGGSQLTPEQASAVGAYIWALSHR</sequence>
<organism evidence="6 7">
    <name type="scientific">Alloacidobacterium dinghuense</name>
    <dbReference type="NCBI Taxonomy" id="2763107"/>
    <lineage>
        <taxon>Bacteria</taxon>
        <taxon>Pseudomonadati</taxon>
        <taxon>Acidobacteriota</taxon>
        <taxon>Terriglobia</taxon>
        <taxon>Terriglobales</taxon>
        <taxon>Acidobacteriaceae</taxon>
        <taxon>Alloacidobacterium</taxon>
    </lineage>
</organism>
<dbReference type="RefSeq" id="WP_186744268.1">
    <property type="nucleotide sequence ID" value="NZ_CP060394.1"/>
</dbReference>
<dbReference type="PANTHER" id="PTHR19328">
    <property type="entry name" value="HEDGEHOG-INTERACTING PROTEIN"/>
    <property type="match status" value="1"/>
</dbReference>
<dbReference type="GO" id="GO:0009055">
    <property type="term" value="F:electron transfer activity"/>
    <property type="evidence" value="ECO:0007669"/>
    <property type="project" value="InterPro"/>
</dbReference>
<feature type="domain" description="Cytochrome c" evidence="5">
    <location>
        <begin position="499"/>
        <end position="591"/>
    </location>
</feature>
<dbReference type="AlphaFoldDB" id="A0A7G8BKP0"/>
<evidence type="ECO:0000256" key="1">
    <source>
        <dbReference type="ARBA" id="ARBA00022617"/>
    </source>
</evidence>
<dbReference type="InterPro" id="IPR054539">
    <property type="entry name" value="Beta-prop_PDH"/>
</dbReference>
<evidence type="ECO:0000313" key="6">
    <source>
        <dbReference type="EMBL" id="QNI33110.1"/>
    </source>
</evidence>
<dbReference type="SUPFAM" id="SSF50952">
    <property type="entry name" value="Soluble quinoprotein glucose dehydrogenase"/>
    <property type="match status" value="1"/>
</dbReference>
<accession>A0A7G8BKP0</accession>
<dbReference type="InterPro" id="IPR036909">
    <property type="entry name" value="Cyt_c-like_dom_sf"/>
</dbReference>
<dbReference type="GO" id="GO:0020037">
    <property type="term" value="F:heme binding"/>
    <property type="evidence" value="ECO:0007669"/>
    <property type="project" value="InterPro"/>
</dbReference>
<evidence type="ECO:0000256" key="2">
    <source>
        <dbReference type="ARBA" id="ARBA00022723"/>
    </source>
</evidence>
<reference evidence="6 7" key="1">
    <citation type="submission" date="2020-08" db="EMBL/GenBank/DDBJ databases">
        <title>Edaphobacter telluris sp. nov. and Acidobacterium dinghuensis sp. nov., two acidobacteria isolated from forest soil.</title>
        <authorList>
            <person name="Fu J."/>
            <person name="Qiu L."/>
        </authorList>
    </citation>
    <scope>NUCLEOTIDE SEQUENCE [LARGE SCALE GENOMIC DNA]</scope>
    <source>
        <strain evidence="6">4Y35</strain>
    </source>
</reference>
<name>A0A7G8BKP0_9BACT</name>
<dbReference type="Proteomes" id="UP000515312">
    <property type="component" value="Chromosome"/>
</dbReference>
<dbReference type="Gene3D" id="2.120.10.30">
    <property type="entry name" value="TolB, C-terminal domain"/>
    <property type="match status" value="1"/>
</dbReference>
<evidence type="ECO:0000256" key="3">
    <source>
        <dbReference type="ARBA" id="ARBA00023004"/>
    </source>
</evidence>
<dbReference type="InterPro" id="IPR009056">
    <property type="entry name" value="Cyt_c-like_dom"/>
</dbReference>
<dbReference type="InterPro" id="IPR011041">
    <property type="entry name" value="Quinoprot_gluc/sorb_DH_b-prop"/>
</dbReference>
<proteinExistence type="predicted"/>
<dbReference type="SUPFAM" id="SSF46626">
    <property type="entry name" value="Cytochrome c"/>
    <property type="match status" value="1"/>
</dbReference>